<keyword evidence="2" id="KW-0269">Exonuclease</keyword>
<evidence type="ECO:0000313" key="2">
    <source>
        <dbReference type="EMBL" id="CDJ58663.1"/>
    </source>
</evidence>
<gene>
    <name evidence="2" type="ORF">EMWEY_00017100</name>
</gene>
<keyword evidence="3" id="KW-1185">Reference proteome</keyword>
<keyword evidence="1" id="KW-1133">Transmembrane helix</keyword>
<dbReference type="GO" id="GO:0004527">
    <property type="term" value="F:exonuclease activity"/>
    <property type="evidence" value="ECO:0007669"/>
    <property type="project" value="UniProtKB-KW"/>
</dbReference>
<keyword evidence="1" id="KW-0472">Membrane</keyword>
<protein>
    <submittedName>
        <fullName evidence="2">Endonuclease/exonuclease/phosphatase domain-containing protein, putative</fullName>
    </submittedName>
</protein>
<reference evidence="2" key="1">
    <citation type="submission" date="2013-10" db="EMBL/GenBank/DDBJ databases">
        <title>Genomic analysis of the causative agents of coccidiosis in chickens.</title>
        <authorList>
            <person name="Reid A.J."/>
            <person name="Blake D."/>
            <person name="Billington K."/>
            <person name="Browne H."/>
            <person name="Dunn M."/>
            <person name="Hung S."/>
            <person name="Kawahara F."/>
            <person name="Miranda-Saavedra D."/>
            <person name="Mourier T."/>
            <person name="Nagra H."/>
            <person name="Otto T.D."/>
            <person name="Rawlings N."/>
            <person name="Sanchez A."/>
            <person name="Sanders M."/>
            <person name="Subramaniam C."/>
            <person name="Tay Y."/>
            <person name="Dear P."/>
            <person name="Doerig C."/>
            <person name="Gruber A."/>
            <person name="Parkinson J."/>
            <person name="Shirley M."/>
            <person name="Wan K.L."/>
            <person name="Berriman M."/>
            <person name="Tomley F."/>
            <person name="Pain A."/>
        </authorList>
    </citation>
    <scope>NUCLEOTIDE SEQUENCE [LARGE SCALE GENOMIC DNA]</scope>
    <source>
        <strain evidence="2">Weybridge</strain>
    </source>
</reference>
<dbReference type="GeneID" id="25335696"/>
<dbReference type="RefSeq" id="XP_013335311.1">
    <property type="nucleotide sequence ID" value="XM_013479857.1"/>
</dbReference>
<name>U6M6H1_EIMMA</name>
<dbReference type="VEuPathDB" id="ToxoDB:EMWEY_00017100"/>
<keyword evidence="1" id="KW-0812">Transmembrane</keyword>
<proteinExistence type="predicted"/>
<keyword evidence="2" id="KW-0255">Endonuclease</keyword>
<feature type="transmembrane region" description="Helical" evidence="1">
    <location>
        <begin position="247"/>
        <end position="265"/>
    </location>
</feature>
<reference evidence="2" key="2">
    <citation type="submission" date="2013-10" db="EMBL/GenBank/DDBJ databases">
        <authorList>
            <person name="Aslett M."/>
        </authorList>
    </citation>
    <scope>NUCLEOTIDE SEQUENCE [LARGE SCALE GENOMIC DNA]</scope>
    <source>
        <strain evidence="2">Weybridge</strain>
    </source>
</reference>
<feature type="transmembrane region" description="Helical" evidence="1">
    <location>
        <begin position="304"/>
        <end position="322"/>
    </location>
</feature>
<organism evidence="2 3">
    <name type="scientific">Eimeria maxima</name>
    <name type="common">Coccidian parasite</name>
    <dbReference type="NCBI Taxonomy" id="5804"/>
    <lineage>
        <taxon>Eukaryota</taxon>
        <taxon>Sar</taxon>
        <taxon>Alveolata</taxon>
        <taxon>Apicomplexa</taxon>
        <taxon>Conoidasida</taxon>
        <taxon>Coccidia</taxon>
        <taxon>Eucoccidiorida</taxon>
        <taxon>Eimeriorina</taxon>
        <taxon>Eimeriidae</taxon>
        <taxon>Eimeria</taxon>
    </lineage>
</organism>
<feature type="transmembrane region" description="Helical" evidence="1">
    <location>
        <begin position="20"/>
        <end position="38"/>
    </location>
</feature>
<dbReference type="AlphaFoldDB" id="U6M6H1"/>
<evidence type="ECO:0000313" key="3">
    <source>
        <dbReference type="Proteomes" id="UP000030763"/>
    </source>
</evidence>
<sequence length="381" mass="40119">MDVTAYNTALSAAGGGPSLTAAAALAAAASVLLLPLAADGKKVFGIARGGKFAPVGDFCFSVPPGMTGALVAETMLQEEGHELLIHSKSAAEEYKKASINAGLSFDVQEEEGGEGGGGGGGGGGDKSLINTCNALHNNARVRETLAGLSKEELSRGAPPAFFELNLAVDSSMDGQEMTAWITRCAEGQTLNAAYSVTFLNPGGFFTRQFSCQDQGLLQLYMVMSFLAIAICASSYRVYKQQQRQTSPLAAAATCCCCILGTSIVLQTFHLIVYAALSMVALGVVAAALMSLLGGTFFPDELNPASLYTTVWALPLHIITGVASGQQQQQQQQQHQQKHIDYGVIFVKCGGGKFTRTKEYIPSFVFLGDDVCFISSFCHLFS</sequence>
<dbReference type="GO" id="GO:0004519">
    <property type="term" value="F:endonuclease activity"/>
    <property type="evidence" value="ECO:0007669"/>
    <property type="project" value="UniProtKB-KW"/>
</dbReference>
<evidence type="ECO:0000256" key="1">
    <source>
        <dbReference type="SAM" id="Phobius"/>
    </source>
</evidence>
<dbReference type="OrthoDB" id="9975959at2759"/>
<keyword evidence="2" id="KW-0540">Nuclease</keyword>
<dbReference type="EMBL" id="HG719769">
    <property type="protein sequence ID" value="CDJ58663.1"/>
    <property type="molecule type" value="Genomic_DNA"/>
</dbReference>
<feature type="transmembrane region" description="Helical" evidence="1">
    <location>
        <begin position="216"/>
        <end position="235"/>
    </location>
</feature>
<accession>U6M6H1</accession>
<keyword evidence="2" id="KW-0378">Hydrolase</keyword>
<dbReference type="Proteomes" id="UP000030763">
    <property type="component" value="Unassembled WGS sequence"/>
</dbReference>
<feature type="transmembrane region" description="Helical" evidence="1">
    <location>
        <begin position="270"/>
        <end position="292"/>
    </location>
</feature>